<protein>
    <submittedName>
        <fullName evidence="2">Protein CBG27181</fullName>
    </submittedName>
</protein>
<accession>B6IL91</accession>
<proteinExistence type="predicted"/>
<name>B6IL91_CAEBR</name>
<evidence type="ECO:0000313" key="2">
    <source>
        <dbReference type="EMBL" id="CAS00644.1"/>
    </source>
</evidence>
<keyword evidence="3" id="KW-1185">Reference proteome</keyword>
<reference evidence="2 3" key="2">
    <citation type="journal article" date="2011" name="PLoS Genet.">
        <title>Caenorhabditis briggsae recombinant inbred line genotypes reveal inter-strain incompatibility and the evolution of recombination.</title>
        <authorList>
            <person name="Ross J.A."/>
            <person name="Koboldt D.C."/>
            <person name="Staisch J.E."/>
            <person name="Chamberlin H.M."/>
            <person name="Gupta B.P."/>
            <person name="Miller R.D."/>
            <person name="Baird S.E."/>
            <person name="Haag E.S."/>
        </authorList>
    </citation>
    <scope>NUCLEOTIDE SEQUENCE [LARGE SCALE GENOMIC DNA]</scope>
    <source>
        <strain evidence="2 3">AF16</strain>
    </source>
</reference>
<dbReference type="KEGG" id="cbr:CBG_27181"/>
<evidence type="ECO:0000313" key="3">
    <source>
        <dbReference type="Proteomes" id="UP000008549"/>
    </source>
</evidence>
<dbReference type="HOGENOM" id="CLU_3413286_0_0_1"/>
<dbReference type="InParanoid" id="B6IL91"/>
<dbReference type="EMBL" id="HE601047">
    <property type="protein sequence ID" value="CAS00644.1"/>
    <property type="molecule type" value="Genomic_DNA"/>
</dbReference>
<sequence>MAQKNKKEQRAPKKPTHSENCQKGNESV</sequence>
<dbReference type="RefSeq" id="XP_045100203.1">
    <property type="nucleotide sequence ID" value="XM_045237956.1"/>
</dbReference>
<organism evidence="2 3">
    <name type="scientific">Caenorhabditis briggsae</name>
    <dbReference type="NCBI Taxonomy" id="6238"/>
    <lineage>
        <taxon>Eukaryota</taxon>
        <taxon>Metazoa</taxon>
        <taxon>Ecdysozoa</taxon>
        <taxon>Nematoda</taxon>
        <taxon>Chromadorea</taxon>
        <taxon>Rhabditida</taxon>
        <taxon>Rhabditina</taxon>
        <taxon>Rhabditomorpha</taxon>
        <taxon>Rhabditoidea</taxon>
        <taxon>Rhabditidae</taxon>
        <taxon>Peloderinae</taxon>
        <taxon>Caenorhabditis</taxon>
    </lineage>
</organism>
<feature type="compositionally biased region" description="Basic and acidic residues" evidence="1">
    <location>
        <begin position="1"/>
        <end position="11"/>
    </location>
</feature>
<evidence type="ECO:0000256" key="1">
    <source>
        <dbReference type="SAM" id="MobiDB-lite"/>
    </source>
</evidence>
<feature type="compositionally biased region" description="Polar residues" evidence="1">
    <location>
        <begin position="18"/>
        <end position="28"/>
    </location>
</feature>
<dbReference type="CTD" id="68918638"/>
<reference evidence="2 3" key="1">
    <citation type="journal article" date="2003" name="PLoS Biol.">
        <title>The genome sequence of Caenorhabditis briggsae: a platform for comparative genomics.</title>
        <authorList>
            <person name="Stein L.D."/>
            <person name="Bao Z."/>
            <person name="Blasiar D."/>
            <person name="Blumenthal T."/>
            <person name="Brent M.R."/>
            <person name="Chen N."/>
            <person name="Chinwalla A."/>
            <person name="Clarke L."/>
            <person name="Clee C."/>
            <person name="Coghlan A."/>
            <person name="Coulson A."/>
            <person name="D'Eustachio P."/>
            <person name="Fitch D.H."/>
            <person name="Fulton L.A."/>
            <person name="Fulton R.E."/>
            <person name="Griffiths-Jones S."/>
            <person name="Harris T.W."/>
            <person name="Hillier L.W."/>
            <person name="Kamath R."/>
            <person name="Kuwabara P.E."/>
            <person name="Mardis E.R."/>
            <person name="Marra M.A."/>
            <person name="Miner T.L."/>
            <person name="Minx P."/>
            <person name="Mullikin J.C."/>
            <person name="Plumb R.W."/>
            <person name="Rogers J."/>
            <person name="Schein J.E."/>
            <person name="Sohrmann M."/>
            <person name="Spieth J."/>
            <person name="Stajich J.E."/>
            <person name="Wei C."/>
            <person name="Willey D."/>
            <person name="Wilson R.K."/>
            <person name="Durbin R."/>
            <person name="Waterston R.H."/>
        </authorList>
    </citation>
    <scope>NUCLEOTIDE SEQUENCE [LARGE SCALE GENOMIC DNA]</scope>
    <source>
        <strain evidence="2 3">AF16</strain>
    </source>
</reference>
<dbReference type="GeneID" id="68918638"/>
<dbReference type="AlphaFoldDB" id="B6IL91"/>
<feature type="region of interest" description="Disordered" evidence="1">
    <location>
        <begin position="1"/>
        <end position="28"/>
    </location>
</feature>
<gene>
    <name evidence="2" type="ORF">CBG27181</name>
    <name evidence="2" type="ORF">CBG_27181</name>
</gene>
<dbReference type="Proteomes" id="UP000008549">
    <property type="component" value="Unassembled WGS sequence"/>
</dbReference>